<evidence type="ECO:0000256" key="1">
    <source>
        <dbReference type="ARBA" id="ARBA00004123"/>
    </source>
</evidence>
<dbReference type="AlphaFoldDB" id="A0AAD6PGZ5"/>
<name>A0AAD6PGZ5_9ROSI</name>
<proteinExistence type="predicted"/>
<evidence type="ECO:0000313" key="5">
    <source>
        <dbReference type="Proteomes" id="UP001162972"/>
    </source>
</evidence>
<sequence length="129" mass="14063">MTSPRVMPQLPMRDRHADLAAVEWFNNKDFHGYNTGVSIAQSKSKDYTVCNSVGDPNDLGGFEENAMDLNEGGGRGRGQGDASGKAWQHDGDWFCPNTSCSNVILHFVVCATVVQVLDLLVHLAVVLEL</sequence>
<keyword evidence="3" id="KW-0539">Nucleus</keyword>
<evidence type="ECO:0000313" key="4">
    <source>
        <dbReference type="EMBL" id="KAJ6429416.1"/>
    </source>
</evidence>
<reference evidence="4 5" key="1">
    <citation type="journal article" date="2023" name="Int. J. Mol. Sci.">
        <title>De Novo Assembly and Annotation of 11 Diverse Shrub Willow (Salix) Genomes Reveals Novel Gene Organization in Sex-Linked Regions.</title>
        <authorList>
            <person name="Hyden B."/>
            <person name="Feng K."/>
            <person name="Yates T.B."/>
            <person name="Jawdy S."/>
            <person name="Cereghino C."/>
            <person name="Smart L.B."/>
            <person name="Muchero W."/>
        </authorList>
    </citation>
    <scope>NUCLEOTIDE SEQUENCE [LARGE SCALE GENOMIC DNA]</scope>
    <source>
        <tissue evidence="4">Shoot tip</tissue>
    </source>
</reference>
<dbReference type="Proteomes" id="UP001162972">
    <property type="component" value="Chromosome 8"/>
</dbReference>
<evidence type="ECO:0000256" key="2">
    <source>
        <dbReference type="ARBA" id="ARBA00022884"/>
    </source>
</evidence>
<dbReference type="GO" id="GO:0003723">
    <property type="term" value="F:RNA binding"/>
    <property type="evidence" value="ECO:0007669"/>
    <property type="project" value="UniProtKB-KW"/>
</dbReference>
<dbReference type="GO" id="GO:0006355">
    <property type="term" value="P:regulation of DNA-templated transcription"/>
    <property type="evidence" value="ECO:0007669"/>
    <property type="project" value="InterPro"/>
</dbReference>
<protein>
    <submittedName>
        <fullName evidence="4">Uncharacterized protein</fullName>
    </submittedName>
</protein>
<keyword evidence="5" id="KW-1185">Reference proteome</keyword>
<gene>
    <name evidence="4" type="ORF">OIU84_020943</name>
</gene>
<comment type="caution">
    <text evidence="4">The sequence shown here is derived from an EMBL/GenBank/DDBJ whole genome shotgun (WGS) entry which is preliminary data.</text>
</comment>
<dbReference type="EMBL" id="JAPFFJ010000004">
    <property type="protein sequence ID" value="KAJ6429416.1"/>
    <property type="molecule type" value="Genomic_DNA"/>
</dbReference>
<keyword evidence="2" id="KW-0694">RNA-binding</keyword>
<dbReference type="PANTHER" id="PTHR23238">
    <property type="entry name" value="RNA BINDING PROTEIN"/>
    <property type="match status" value="1"/>
</dbReference>
<evidence type="ECO:0000256" key="3">
    <source>
        <dbReference type="ARBA" id="ARBA00023242"/>
    </source>
</evidence>
<dbReference type="InterPro" id="IPR034870">
    <property type="entry name" value="TET_fam"/>
</dbReference>
<accession>A0AAD6PGZ5</accession>
<comment type="subcellular location">
    <subcellularLocation>
        <location evidence="1">Nucleus</location>
    </subcellularLocation>
</comment>
<organism evidence="4 5">
    <name type="scientific">Salix udensis</name>
    <dbReference type="NCBI Taxonomy" id="889485"/>
    <lineage>
        <taxon>Eukaryota</taxon>
        <taxon>Viridiplantae</taxon>
        <taxon>Streptophyta</taxon>
        <taxon>Embryophyta</taxon>
        <taxon>Tracheophyta</taxon>
        <taxon>Spermatophyta</taxon>
        <taxon>Magnoliopsida</taxon>
        <taxon>eudicotyledons</taxon>
        <taxon>Gunneridae</taxon>
        <taxon>Pentapetalae</taxon>
        <taxon>rosids</taxon>
        <taxon>fabids</taxon>
        <taxon>Malpighiales</taxon>
        <taxon>Salicaceae</taxon>
        <taxon>Saliceae</taxon>
        <taxon>Salix</taxon>
    </lineage>
</organism>
<dbReference type="GO" id="GO:0005634">
    <property type="term" value="C:nucleus"/>
    <property type="evidence" value="ECO:0007669"/>
    <property type="project" value="UniProtKB-SubCell"/>
</dbReference>